<dbReference type="GO" id="GO:0003690">
    <property type="term" value="F:double-stranded DNA binding"/>
    <property type="evidence" value="ECO:0007669"/>
    <property type="project" value="TreeGrafter"/>
</dbReference>
<dbReference type="FunFam" id="3.40.50.300:FF:000737">
    <property type="entry name" value="Bifunctional polynucleotide phosphatase/kinase"/>
    <property type="match status" value="1"/>
</dbReference>
<dbReference type="InParanoid" id="D8M941"/>
<dbReference type="Pfam" id="PF13671">
    <property type="entry name" value="AAA_33"/>
    <property type="match status" value="1"/>
</dbReference>
<keyword evidence="2" id="KW-1185">Reference proteome</keyword>
<proteinExistence type="predicted"/>
<dbReference type="Gene3D" id="3.40.50.300">
    <property type="entry name" value="P-loop containing nucleotide triphosphate hydrolases"/>
    <property type="match status" value="1"/>
</dbReference>
<dbReference type="PANTHER" id="PTHR12083">
    <property type="entry name" value="BIFUNCTIONAL POLYNUCLEOTIDE PHOSPHATASE/KINASE"/>
    <property type="match status" value="1"/>
</dbReference>
<organism evidence="1">
    <name type="scientific">Blastocystis hominis</name>
    <dbReference type="NCBI Taxonomy" id="12968"/>
    <lineage>
        <taxon>Eukaryota</taxon>
        <taxon>Sar</taxon>
        <taxon>Stramenopiles</taxon>
        <taxon>Bigyra</taxon>
        <taxon>Opalozoa</taxon>
        <taxon>Opalinata</taxon>
        <taxon>Blastocystidae</taxon>
        <taxon>Blastocystis</taxon>
    </lineage>
</organism>
<dbReference type="RefSeq" id="XP_012898628.1">
    <property type="nucleotide sequence ID" value="XM_013043174.1"/>
</dbReference>
<dbReference type="Proteomes" id="UP000008312">
    <property type="component" value="Unassembled WGS sequence"/>
</dbReference>
<accession>D8M941</accession>
<dbReference type="GeneID" id="24921331"/>
<dbReference type="GO" id="GO:0006281">
    <property type="term" value="P:DNA repair"/>
    <property type="evidence" value="ECO:0007669"/>
    <property type="project" value="TreeGrafter"/>
</dbReference>
<gene>
    <name evidence="1" type="ORF">GSBLH_T00004295001</name>
</gene>
<dbReference type="OMA" id="HRYTECA"/>
<dbReference type="SUPFAM" id="SSF52540">
    <property type="entry name" value="P-loop containing nucleoside triphosphate hydrolases"/>
    <property type="match status" value="1"/>
</dbReference>
<dbReference type="EMBL" id="FN668688">
    <property type="protein sequence ID" value="CBK24580.2"/>
    <property type="molecule type" value="Genomic_DNA"/>
</dbReference>
<dbReference type="PANTHER" id="PTHR12083:SF9">
    <property type="entry name" value="BIFUNCTIONAL POLYNUCLEOTIDE PHOSPHATASE_KINASE"/>
    <property type="match status" value="1"/>
</dbReference>
<dbReference type="GO" id="GO:0046404">
    <property type="term" value="F:ATP-dependent polydeoxyribonucleotide 5'-hydroxyl-kinase activity"/>
    <property type="evidence" value="ECO:0007669"/>
    <property type="project" value="TreeGrafter"/>
</dbReference>
<sequence length="224" mass="25788">MSLTDLYFAHNCGILFYTPESIFLESSFPPSRAYPSPKPDIDFQAIEANSSIDLRALLDKDKRSPELVLLVGSPASGKSTLCDEYFREYQRVNQDTLKTLPKCIQFATKWLKQKVSVVVDNTNPSRDIRRKWIQLARQCRVPVRAVVLESSRSLANHLNIFRSFGFGTTQRKVPRVAMNVFFSRYETPSESEGFFAVVQIPFQMKKFASKEEEEAFRCYLCESR</sequence>
<protein>
    <submittedName>
        <fullName evidence="1">Uncharacterized protein</fullName>
    </submittedName>
</protein>
<dbReference type="OrthoDB" id="19045at2759"/>
<reference evidence="1" key="1">
    <citation type="submission" date="2010-02" db="EMBL/GenBank/DDBJ databases">
        <title>Sequencing and annotation of the Blastocystis hominis genome.</title>
        <authorList>
            <person name="Wincker P."/>
        </authorList>
    </citation>
    <scope>NUCLEOTIDE SEQUENCE</scope>
    <source>
        <strain evidence="1">Singapore isolate B</strain>
    </source>
</reference>
<evidence type="ECO:0000313" key="2">
    <source>
        <dbReference type="Proteomes" id="UP000008312"/>
    </source>
</evidence>
<evidence type="ECO:0000313" key="1">
    <source>
        <dbReference type="EMBL" id="CBK24580.2"/>
    </source>
</evidence>
<dbReference type="GO" id="GO:0046403">
    <property type="term" value="F:polynucleotide 3'-phosphatase activity"/>
    <property type="evidence" value="ECO:0007669"/>
    <property type="project" value="TreeGrafter"/>
</dbReference>
<dbReference type="InterPro" id="IPR027417">
    <property type="entry name" value="P-loop_NTPase"/>
</dbReference>
<name>D8M941_BLAHO</name>
<dbReference type="AlphaFoldDB" id="D8M941"/>